<evidence type="ECO:0000256" key="1">
    <source>
        <dbReference type="SAM" id="MobiDB-lite"/>
    </source>
</evidence>
<dbReference type="SUPFAM" id="SSF58113">
    <property type="entry name" value="Apolipoprotein A-I"/>
    <property type="match status" value="1"/>
</dbReference>
<dbReference type="InterPro" id="IPR007844">
    <property type="entry name" value="AsmA"/>
</dbReference>
<dbReference type="Gene3D" id="1.20.120.20">
    <property type="entry name" value="Apolipoprotein"/>
    <property type="match status" value="1"/>
</dbReference>
<accession>A0A401XLI2</accession>
<gene>
    <name evidence="4" type="ORF">JCM31826_13440</name>
</gene>
<dbReference type="GO" id="GO:0005886">
    <property type="term" value="C:plasma membrane"/>
    <property type="evidence" value="ECO:0007669"/>
    <property type="project" value="TreeGrafter"/>
</dbReference>
<comment type="caution">
    <text evidence="4">The sequence shown here is derived from an EMBL/GenBank/DDBJ whole genome shotgun (WGS) entry which is preliminary data.</text>
</comment>
<feature type="compositionally biased region" description="Polar residues" evidence="1">
    <location>
        <begin position="914"/>
        <end position="926"/>
    </location>
</feature>
<name>A0A401XLI2_9FLAO</name>
<feature type="region of interest" description="Disordered" evidence="1">
    <location>
        <begin position="913"/>
        <end position="936"/>
    </location>
</feature>
<evidence type="ECO:0000313" key="4">
    <source>
        <dbReference type="EMBL" id="GCD77862.1"/>
    </source>
</evidence>
<dbReference type="Pfam" id="PF05170">
    <property type="entry name" value="AsmA"/>
    <property type="match status" value="1"/>
</dbReference>
<dbReference type="RefSeq" id="WP_124397928.1">
    <property type="nucleotide sequence ID" value="NZ_BHZE01000012.1"/>
</dbReference>
<dbReference type="Proteomes" id="UP000286715">
    <property type="component" value="Unassembled WGS sequence"/>
</dbReference>
<feature type="transmembrane region" description="Helical" evidence="2">
    <location>
        <begin position="7"/>
        <end position="26"/>
    </location>
</feature>
<organism evidence="4 5">
    <name type="scientific">Thermaurantimonas aggregans</name>
    <dbReference type="NCBI Taxonomy" id="2173829"/>
    <lineage>
        <taxon>Bacteria</taxon>
        <taxon>Pseudomonadati</taxon>
        <taxon>Bacteroidota</taxon>
        <taxon>Flavobacteriia</taxon>
        <taxon>Flavobacteriales</taxon>
        <taxon>Schleiferiaceae</taxon>
        <taxon>Thermaurantimonas</taxon>
    </lineage>
</organism>
<dbReference type="EMBL" id="BHZE01000012">
    <property type="protein sequence ID" value="GCD77862.1"/>
    <property type="molecule type" value="Genomic_DNA"/>
</dbReference>
<feature type="domain" description="AsmA" evidence="3">
    <location>
        <begin position="1"/>
        <end position="171"/>
    </location>
</feature>
<evidence type="ECO:0000313" key="5">
    <source>
        <dbReference type="Proteomes" id="UP000286715"/>
    </source>
</evidence>
<dbReference type="GO" id="GO:0090313">
    <property type="term" value="P:regulation of protein targeting to membrane"/>
    <property type="evidence" value="ECO:0007669"/>
    <property type="project" value="TreeGrafter"/>
</dbReference>
<keyword evidence="2" id="KW-0472">Membrane</keyword>
<keyword evidence="5" id="KW-1185">Reference proteome</keyword>
<keyword evidence="2" id="KW-0812">Transmembrane</keyword>
<dbReference type="PANTHER" id="PTHR30441:SF8">
    <property type="entry name" value="DUF748 DOMAIN-CONTAINING PROTEIN"/>
    <property type="match status" value="1"/>
</dbReference>
<keyword evidence="2" id="KW-1133">Transmembrane helix</keyword>
<dbReference type="AlphaFoldDB" id="A0A401XLI2"/>
<protein>
    <submittedName>
        <fullName evidence="4">Membrane protein</fullName>
    </submittedName>
</protein>
<dbReference type="PANTHER" id="PTHR30441">
    <property type="entry name" value="DUF748 DOMAIN-CONTAINING PROTEIN"/>
    <property type="match status" value="1"/>
</dbReference>
<reference evidence="4 5" key="1">
    <citation type="submission" date="2018-11" db="EMBL/GenBank/DDBJ databases">
        <title>Schleiferia aggregans sp. nov., a moderately thermophilic heterotrophic bacterium isolated from microbial mats at a terrestrial hot spring.</title>
        <authorList>
            <person name="Iino T."/>
            <person name="Ohkuma M."/>
            <person name="Haruta S."/>
        </authorList>
    </citation>
    <scope>NUCLEOTIDE SEQUENCE [LARGE SCALE GENOMIC DNA]</scope>
    <source>
        <strain evidence="4 5">LA</strain>
    </source>
</reference>
<dbReference type="OrthoDB" id="596403at2"/>
<sequence length="936" mass="103906">MKRAGKIFLILFALIVVIVLVAPFVFKDEIVRRFKEEVNQQLLADVDFGDFRLSLIRDFPNLHFGVHDFVITGRDTFAGVELARIGEFDLSLDILSVFKGDQFKIRKIGIEDASFHLIALDSNLANYLIVPTTEGDTKAEEDTTTTTFSLALKKYYLRNVNLTYDDRYGGIYTAIRNLNHEGRGDFTQDIVDLKTKTTIDTFDFRTGGVTMLHKVRVASDFDVRVNQQTMEIALGDNFISLNDLRLNFKGLIRMPEDDIDLDLEFDAPNTSFKSIISLIPAIYYQDFHQLTARGTARLEGKVQGIYNGDKEIYPKFNILLSVRDGFFKYPDLPSSVDAVNTDIRVSNTGGSLDNTLLSVPSFAMKLANNPIAASLTVSTPISDPYIDFTLNGKLDLAEITRLVPLDPGMQLAGLIDAAIALKTKLSAIESEKYDQVTAEGRATIANFVYSDPSTLTLPVKIASAALQIRPENFQLDNLVMTIGRTDISATGRFDNLLSYVFKDTTLYGRFTVSSTLFDLNELADLSADTAATATADTVESNYIRLPEKIDFRLTAQAQRVLFSNFDISDFSGAIALTDQKALMENVRMTLIGGRVLLNGFYDSKPQVPTFNFSMNLENFGLRPSFQTFNTIQSLAPIAENSEGTFNTSFTISGPLTRDMMPDLTRISSTGSLRTFDVLLRSQALAQIGTYLRNQDYSTLALRDANISYKIENGRIHVAPFQVRTGNLTGTISGSNGLDQTLDYDLDLKIPGTAIRAEQLLASIGGRAPQTIDLKVKITGTYTNPKVSTSLGNLVGDLVSQVKEQVREKVEQKVEDLKQQVNAEAERIMANARAQADQILAQAQQQADRVRAEAKAAADRLRAEGRTQAQRIRDEAKGNIIKERAAAEAARRVEQEAENKALKLEEEANRRAEQILQQARDQSNQILSEAENKAKVR</sequence>
<dbReference type="InterPro" id="IPR052894">
    <property type="entry name" value="AsmA-related"/>
</dbReference>
<evidence type="ECO:0000259" key="3">
    <source>
        <dbReference type="Pfam" id="PF05170"/>
    </source>
</evidence>
<evidence type="ECO:0000256" key="2">
    <source>
        <dbReference type="SAM" id="Phobius"/>
    </source>
</evidence>
<proteinExistence type="predicted"/>